<evidence type="ECO:0000313" key="11">
    <source>
        <dbReference type="Proteomes" id="UP000438760"/>
    </source>
</evidence>
<dbReference type="SUPFAM" id="SSF52743">
    <property type="entry name" value="Subtilisin-like"/>
    <property type="match status" value="1"/>
</dbReference>
<dbReference type="Proteomes" id="UP000438760">
    <property type="component" value="Unassembled WGS sequence"/>
</dbReference>
<dbReference type="PANTHER" id="PTHR43399">
    <property type="entry name" value="SUBTILISIN-RELATED"/>
    <property type="match status" value="1"/>
</dbReference>
<evidence type="ECO:0000256" key="2">
    <source>
        <dbReference type="ARBA" id="ARBA00022670"/>
    </source>
</evidence>
<comment type="caution">
    <text evidence="6">Lacks conserved residue(s) required for the propagation of feature annotation.</text>
</comment>
<dbReference type="PROSITE" id="PS00138">
    <property type="entry name" value="SUBTILASE_SER"/>
    <property type="match status" value="1"/>
</dbReference>
<gene>
    <name evidence="10" type="ORF">GJV76_14940</name>
</gene>
<proteinExistence type="inferred from homology"/>
<evidence type="ECO:0000256" key="4">
    <source>
        <dbReference type="ARBA" id="ARBA00022801"/>
    </source>
</evidence>
<keyword evidence="11" id="KW-1185">Reference proteome</keyword>
<dbReference type="SUPFAM" id="SSF49785">
    <property type="entry name" value="Galactose-binding domain-like"/>
    <property type="match status" value="1"/>
</dbReference>
<keyword evidence="4" id="KW-0378">Hydrolase</keyword>
<dbReference type="OrthoDB" id="9792152at2"/>
<dbReference type="InterPro" id="IPR008979">
    <property type="entry name" value="Galactose-bd-like_sf"/>
</dbReference>
<comment type="similarity">
    <text evidence="1 6">Belongs to the peptidase S8 family.</text>
</comment>
<dbReference type="InterPro" id="IPR036852">
    <property type="entry name" value="Peptidase_S8/S53_dom_sf"/>
</dbReference>
<dbReference type="InterPro" id="IPR023828">
    <property type="entry name" value="Peptidase_S8_Ser-AS"/>
</dbReference>
<comment type="caution">
    <text evidence="10">The sequence shown here is derived from an EMBL/GenBank/DDBJ whole genome shotgun (WGS) entry which is preliminary data.</text>
</comment>
<dbReference type="Pfam" id="PF00082">
    <property type="entry name" value="Peptidase_S8"/>
    <property type="match status" value="1"/>
</dbReference>
<reference evidence="10 11" key="1">
    <citation type="submission" date="2019-11" db="EMBL/GenBank/DDBJ databases">
        <title>Genome of Strain BIT-d1.</title>
        <authorList>
            <person name="Yang Y."/>
        </authorList>
    </citation>
    <scope>NUCLEOTIDE SEQUENCE [LARGE SCALE GENOMIC DNA]</scope>
    <source>
        <strain evidence="10 11">BIT-d1</strain>
    </source>
</reference>
<evidence type="ECO:0000256" key="5">
    <source>
        <dbReference type="ARBA" id="ARBA00022825"/>
    </source>
</evidence>
<dbReference type="GO" id="GO:0006508">
    <property type="term" value="P:proteolysis"/>
    <property type="evidence" value="ECO:0007669"/>
    <property type="project" value="UniProtKB-KW"/>
</dbReference>
<dbReference type="Pfam" id="PF18962">
    <property type="entry name" value="Por_Secre_tail"/>
    <property type="match status" value="1"/>
</dbReference>
<feature type="domain" description="Secretion system C-terminal sorting" evidence="9">
    <location>
        <begin position="587"/>
        <end position="660"/>
    </location>
</feature>
<organism evidence="10 11">
    <name type="scientific">Myroides albus</name>
    <dbReference type="NCBI Taxonomy" id="2562892"/>
    <lineage>
        <taxon>Bacteria</taxon>
        <taxon>Pseudomonadati</taxon>
        <taxon>Bacteroidota</taxon>
        <taxon>Flavobacteriia</taxon>
        <taxon>Flavobacteriales</taxon>
        <taxon>Flavobacteriaceae</taxon>
        <taxon>Myroides</taxon>
    </lineage>
</organism>
<feature type="signal peptide" evidence="7">
    <location>
        <begin position="1"/>
        <end position="20"/>
    </location>
</feature>
<dbReference type="NCBIfam" id="TIGR04183">
    <property type="entry name" value="Por_Secre_tail"/>
    <property type="match status" value="1"/>
</dbReference>
<evidence type="ECO:0000256" key="7">
    <source>
        <dbReference type="SAM" id="SignalP"/>
    </source>
</evidence>
<evidence type="ECO:0000256" key="3">
    <source>
        <dbReference type="ARBA" id="ARBA00022729"/>
    </source>
</evidence>
<protein>
    <submittedName>
        <fullName evidence="10">S8 family serine peptidase</fullName>
    </submittedName>
</protein>
<evidence type="ECO:0000259" key="8">
    <source>
        <dbReference type="Pfam" id="PF00082"/>
    </source>
</evidence>
<keyword evidence="2" id="KW-0645">Protease</keyword>
<dbReference type="PROSITE" id="PS51892">
    <property type="entry name" value="SUBTILASE"/>
    <property type="match status" value="1"/>
</dbReference>
<dbReference type="Gene3D" id="3.40.50.200">
    <property type="entry name" value="Peptidase S8/S53 domain"/>
    <property type="match status" value="1"/>
</dbReference>
<feature type="domain" description="Peptidase S8/S53" evidence="8">
    <location>
        <begin position="117"/>
        <end position="420"/>
    </location>
</feature>
<dbReference type="GO" id="GO:0004252">
    <property type="term" value="F:serine-type endopeptidase activity"/>
    <property type="evidence" value="ECO:0007669"/>
    <property type="project" value="InterPro"/>
</dbReference>
<dbReference type="Gene3D" id="2.60.120.380">
    <property type="match status" value="1"/>
</dbReference>
<dbReference type="InterPro" id="IPR000209">
    <property type="entry name" value="Peptidase_S8/S53_dom"/>
</dbReference>
<evidence type="ECO:0000256" key="6">
    <source>
        <dbReference type="PROSITE-ProRule" id="PRU01240"/>
    </source>
</evidence>
<keyword evidence="5" id="KW-0720">Serine protease</keyword>
<evidence type="ECO:0000256" key="1">
    <source>
        <dbReference type="ARBA" id="ARBA00011073"/>
    </source>
</evidence>
<dbReference type="PANTHER" id="PTHR43399:SF4">
    <property type="entry name" value="CELL WALL-ASSOCIATED PROTEASE"/>
    <property type="match status" value="1"/>
</dbReference>
<accession>A0A6I3LPY1</accession>
<evidence type="ECO:0000313" key="10">
    <source>
        <dbReference type="EMBL" id="MTG99400.1"/>
    </source>
</evidence>
<dbReference type="InterPro" id="IPR051048">
    <property type="entry name" value="Peptidase_S8/S53_subtilisin"/>
</dbReference>
<dbReference type="EMBL" id="WMJX01000076">
    <property type="protein sequence ID" value="MTG99400.1"/>
    <property type="molecule type" value="Genomic_DNA"/>
</dbReference>
<dbReference type="AlphaFoldDB" id="A0A6I3LPY1"/>
<name>A0A6I3LPY1_9FLAO</name>
<feature type="chain" id="PRO_5026270248" evidence="7">
    <location>
        <begin position="21"/>
        <end position="662"/>
    </location>
</feature>
<keyword evidence="3 7" id="KW-0732">Signal</keyword>
<evidence type="ECO:0000259" key="9">
    <source>
        <dbReference type="Pfam" id="PF18962"/>
    </source>
</evidence>
<sequence>MTGMRIGIGILLLMTSSVFGQNTALRSEIGNKYDGEKVDLFISTLDQQHKSDSLSIVQFEDLYTAEKKTNFTHSFTSLRRIEQQQFPIYYKLGNVVARQVSGVNSLNMDSRTSNLLGNNMIVAVVDGETALAKHIEFKGDKDAWRVVLGEEQNDIYSFDKAIQKKRESARLHATHVTGTILAKGLNPKAKGMAPMANVVSFGWDNDILKITDLAKQGVLLSNHSYGIAVIDDDKRPLLPVNYFGTYNIDAHNFDRVCYLFPYFQPVIAAGNDLGVADIVNPTKNGVNLLVGYSTAKNPIVVAALDPGVPEQNFQTNFSSTGPTNDFRVKPDITADGVNIFSTAFVNPLVKGISIQDNLYTNLSGTSMATPVVTGVLSLWQQWAIEKKGFPLKAATLKAVMIQSAQKIELYDGPSYRYGWGLLNAKSGVELLNNSLSKEALVLESNLFQNREFRTTVNLNSDSEKMLFTLVWTDKEGVNKIGVNNEYYGRDLVNDLDLRVFYNGEEYLPWMLNQDFLNPKAVKGDNLVDNVEKIEIENASKGEYEIVIRHKGALVGSVQDFSLVVSNSSFNGISYNQNSITLDNSIAIWPNPAEDYCYIEIDQAYVFDKHTVELYSINGQLLKEQEIVGSNRAIINVSDLPKGIYLVYVEIGGERYRKKLIKK</sequence>
<dbReference type="InterPro" id="IPR026444">
    <property type="entry name" value="Secre_tail"/>
</dbReference>